<evidence type="ECO:0000256" key="4">
    <source>
        <dbReference type="ARBA" id="ARBA00022475"/>
    </source>
</evidence>
<evidence type="ECO:0000256" key="9">
    <source>
        <dbReference type="ARBA" id="ARBA00023136"/>
    </source>
</evidence>
<evidence type="ECO:0000256" key="8">
    <source>
        <dbReference type="ARBA" id="ARBA00022989"/>
    </source>
</evidence>
<dbReference type="SUPFAM" id="SSF74653">
    <property type="entry name" value="TolA/TonB C-terminal domain"/>
    <property type="match status" value="1"/>
</dbReference>
<keyword evidence="5" id="KW-0997">Cell inner membrane</keyword>
<evidence type="ECO:0000313" key="13">
    <source>
        <dbReference type="EMBL" id="WKD49240.1"/>
    </source>
</evidence>
<dbReference type="Proteomes" id="UP001321520">
    <property type="component" value="Chromosome"/>
</dbReference>
<evidence type="ECO:0000259" key="12">
    <source>
        <dbReference type="PROSITE" id="PS52015"/>
    </source>
</evidence>
<keyword evidence="14" id="KW-1185">Reference proteome</keyword>
<evidence type="ECO:0000256" key="5">
    <source>
        <dbReference type="ARBA" id="ARBA00022519"/>
    </source>
</evidence>
<dbReference type="InterPro" id="IPR016087">
    <property type="entry name" value="Chalcone_isomerase"/>
</dbReference>
<keyword evidence="6" id="KW-0812">Transmembrane</keyword>
<evidence type="ECO:0000256" key="11">
    <source>
        <dbReference type="SAM" id="SignalP"/>
    </source>
</evidence>
<comment type="subcellular location">
    <subcellularLocation>
        <location evidence="1">Cell inner membrane</location>
        <topology evidence="1">Single-pass membrane protein</topology>
        <orientation evidence="1">Periplasmic side</orientation>
    </subcellularLocation>
</comment>
<dbReference type="PANTHER" id="PTHR33446">
    <property type="entry name" value="PROTEIN TONB-RELATED"/>
    <property type="match status" value="1"/>
</dbReference>
<dbReference type="PROSITE" id="PS52015">
    <property type="entry name" value="TONB_CTD"/>
    <property type="match status" value="1"/>
</dbReference>
<keyword evidence="4" id="KW-1003">Cell membrane</keyword>
<keyword evidence="7" id="KW-0653">Protein transport</keyword>
<feature type="compositionally biased region" description="Low complexity" evidence="10">
    <location>
        <begin position="233"/>
        <end position="268"/>
    </location>
</feature>
<keyword evidence="9" id="KW-0472">Membrane</keyword>
<dbReference type="EMBL" id="CP098023">
    <property type="protein sequence ID" value="WKD49240.1"/>
    <property type="molecule type" value="Genomic_DNA"/>
</dbReference>
<name>A0ABY9E9V7_9GAMM</name>
<dbReference type="Pfam" id="PF03544">
    <property type="entry name" value="TonB_C"/>
    <property type="match status" value="1"/>
</dbReference>
<dbReference type="Pfam" id="PF16036">
    <property type="entry name" value="Chalcone_3"/>
    <property type="match status" value="1"/>
</dbReference>
<dbReference type="Gene3D" id="3.30.1150.10">
    <property type="match status" value="1"/>
</dbReference>
<evidence type="ECO:0000256" key="10">
    <source>
        <dbReference type="SAM" id="MobiDB-lite"/>
    </source>
</evidence>
<evidence type="ECO:0000256" key="1">
    <source>
        <dbReference type="ARBA" id="ARBA00004383"/>
    </source>
</evidence>
<feature type="signal peptide" evidence="11">
    <location>
        <begin position="1"/>
        <end position="21"/>
    </location>
</feature>
<dbReference type="InterPro" id="IPR051045">
    <property type="entry name" value="TonB-dependent_transducer"/>
</dbReference>
<dbReference type="NCBIfam" id="TIGR01352">
    <property type="entry name" value="tonB_Cterm"/>
    <property type="match status" value="1"/>
</dbReference>
<dbReference type="InterPro" id="IPR006260">
    <property type="entry name" value="TonB/TolA_C"/>
</dbReference>
<proteinExistence type="inferred from homology"/>
<feature type="chain" id="PRO_5046448437" evidence="11">
    <location>
        <begin position="22"/>
        <end position="407"/>
    </location>
</feature>
<keyword evidence="11" id="KW-0732">Signal</keyword>
<organism evidence="13 14">
    <name type="scientific">Microbulbifer spongiae</name>
    <dbReference type="NCBI Taxonomy" id="2944933"/>
    <lineage>
        <taxon>Bacteria</taxon>
        <taxon>Pseudomonadati</taxon>
        <taxon>Pseudomonadota</taxon>
        <taxon>Gammaproteobacteria</taxon>
        <taxon>Cellvibrionales</taxon>
        <taxon>Microbulbiferaceae</taxon>
        <taxon>Microbulbifer</taxon>
    </lineage>
</organism>
<reference evidence="13 14" key="1">
    <citation type="submission" date="2022-05" db="EMBL/GenBank/DDBJ databases">
        <title>Microbulbifer sp. nov., isolated from sponge.</title>
        <authorList>
            <person name="Gao L."/>
        </authorList>
    </citation>
    <scope>NUCLEOTIDE SEQUENCE [LARGE SCALE GENOMIC DNA]</scope>
    <source>
        <strain evidence="13 14">MI-G</strain>
    </source>
</reference>
<evidence type="ECO:0000256" key="2">
    <source>
        <dbReference type="ARBA" id="ARBA00006555"/>
    </source>
</evidence>
<dbReference type="PANTHER" id="PTHR33446:SF2">
    <property type="entry name" value="PROTEIN TONB"/>
    <property type="match status" value="1"/>
</dbReference>
<sequence>MKPIKTVVSLLLITVTVSAKAVPLLNGLAVEKQFNKDLYIAAVYSETLTDETAILLDSNAPRRLEVRIIASSLPARRFRNQWMEGIAINNRSDTLSSQSESMLTFANLFKGRFLRGDRLAIEFAADTGVTRVVLNGITLGEIGDPDFYNTLLLAWIGPVPPSTGFRDGLLSAGNVASSLLTTYEALEPSSERIAELQLRQISVEETLAAQTPVAEEILPKPTLEVADLPPPTLALAPNPTSTTPNPASDTPNPASATTSPATDNASVEPVEAAAVELAQGTPATETPAAYREEVVEDMEEEEAPLTADLILARQIYHSALLRHTFRHIRYPKRAQERGHEGSVRLNVVINTRGEVQEILAVQESRYSSLNREAIAAVERAGPYPAVPAQLGSDSFSFTVPITFDIPD</sequence>
<keyword evidence="8" id="KW-1133">Transmembrane helix</keyword>
<evidence type="ECO:0000256" key="3">
    <source>
        <dbReference type="ARBA" id="ARBA00022448"/>
    </source>
</evidence>
<feature type="domain" description="TonB C-terminal" evidence="12">
    <location>
        <begin position="315"/>
        <end position="407"/>
    </location>
</feature>
<evidence type="ECO:0000256" key="6">
    <source>
        <dbReference type="ARBA" id="ARBA00022692"/>
    </source>
</evidence>
<evidence type="ECO:0000313" key="14">
    <source>
        <dbReference type="Proteomes" id="UP001321520"/>
    </source>
</evidence>
<evidence type="ECO:0000256" key="7">
    <source>
        <dbReference type="ARBA" id="ARBA00022927"/>
    </source>
</evidence>
<keyword evidence="3" id="KW-0813">Transport</keyword>
<gene>
    <name evidence="13" type="ORF">M8T91_15250</name>
</gene>
<comment type="similarity">
    <text evidence="2">Belongs to the TonB family.</text>
</comment>
<dbReference type="InterPro" id="IPR037682">
    <property type="entry name" value="TonB_C"/>
</dbReference>
<feature type="region of interest" description="Disordered" evidence="10">
    <location>
        <begin position="218"/>
        <end position="268"/>
    </location>
</feature>
<dbReference type="RefSeq" id="WP_301415030.1">
    <property type="nucleotide sequence ID" value="NZ_CP098023.1"/>
</dbReference>
<accession>A0ABY9E9V7</accession>
<protein>
    <submittedName>
        <fullName evidence="13">TonB family protein</fullName>
    </submittedName>
</protein>